<dbReference type="EMBL" id="KN441366">
    <property type="protein sequence ID" value="KHG27519.1"/>
    <property type="molecule type" value="Genomic_DNA"/>
</dbReference>
<protein>
    <submittedName>
        <fullName evidence="1">Uncharacterized protein</fullName>
    </submittedName>
</protein>
<dbReference type="Proteomes" id="UP000032142">
    <property type="component" value="Unassembled WGS sequence"/>
</dbReference>
<accession>A0A0B0PSV2</accession>
<evidence type="ECO:0000313" key="1">
    <source>
        <dbReference type="EMBL" id="KHG27519.1"/>
    </source>
</evidence>
<organism evidence="1 2">
    <name type="scientific">Gossypium arboreum</name>
    <name type="common">Tree cotton</name>
    <name type="synonym">Gossypium nanking</name>
    <dbReference type="NCBI Taxonomy" id="29729"/>
    <lineage>
        <taxon>Eukaryota</taxon>
        <taxon>Viridiplantae</taxon>
        <taxon>Streptophyta</taxon>
        <taxon>Embryophyta</taxon>
        <taxon>Tracheophyta</taxon>
        <taxon>Spermatophyta</taxon>
        <taxon>Magnoliopsida</taxon>
        <taxon>eudicotyledons</taxon>
        <taxon>Gunneridae</taxon>
        <taxon>Pentapetalae</taxon>
        <taxon>rosids</taxon>
        <taxon>malvids</taxon>
        <taxon>Malvales</taxon>
        <taxon>Malvaceae</taxon>
        <taxon>Malvoideae</taxon>
        <taxon>Gossypium</taxon>
    </lineage>
</organism>
<gene>
    <name evidence="1" type="ORF">F383_13569</name>
</gene>
<name>A0A0B0PSV2_GOSAR</name>
<dbReference type="AlphaFoldDB" id="A0A0B0PSV2"/>
<reference evidence="2" key="1">
    <citation type="submission" date="2014-09" db="EMBL/GenBank/DDBJ databases">
        <authorList>
            <person name="Mudge J."/>
            <person name="Ramaraj T."/>
            <person name="Lindquist I.E."/>
            <person name="Bharti A.K."/>
            <person name="Sundararajan A."/>
            <person name="Cameron C.T."/>
            <person name="Woodward J.E."/>
            <person name="May G.D."/>
            <person name="Brubaker C."/>
            <person name="Broadhvest J."/>
            <person name="Wilkins T.A."/>
        </authorList>
    </citation>
    <scope>NUCLEOTIDE SEQUENCE</scope>
    <source>
        <strain evidence="2">cv. AKA8401</strain>
    </source>
</reference>
<keyword evidence="2" id="KW-1185">Reference proteome</keyword>
<sequence>MAMSTKNQLRIAHGLNSFIRAWHTAVSLSSPSLILLEKG</sequence>
<proteinExistence type="predicted"/>
<evidence type="ECO:0000313" key="2">
    <source>
        <dbReference type="Proteomes" id="UP000032142"/>
    </source>
</evidence>